<keyword evidence="1" id="KW-1133">Transmembrane helix</keyword>
<organism evidence="2 3">
    <name type="scientific">Candidatus Nitrosocosmicus oleophilus</name>
    <dbReference type="NCBI Taxonomy" id="1353260"/>
    <lineage>
        <taxon>Archaea</taxon>
        <taxon>Nitrososphaerota</taxon>
        <taxon>Nitrososphaeria</taxon>
        <taxon>Nitrososphaerales</taxon>
        <taxon>Nitrososphaeraceae</taxon>
        <taxon>Candidatus Nitrosocosmicus</taxon>
    </lineage>
</organism>
<dbReference type="AlphaFoldDB" id="A0A654LXU0"/>
<gene>
    <name evidence="2" type="ORF">NMY3_01021</name>
</gene>
<protein>
    <submittedName>
        <fullName evidence="2">Uncharacterized protein</fullName>
    </submittedName>
</protein>
<evidence type="ECO:0000256" key="1">
    <source>
        <dbReference type="SAM" id="Phobius"/>
    </source>
</evidence>
<keyword evidence="3" id="KW-1185">Reference proteome</keyword>
<dbReference type="EMBL" id="CP012850">
    <property type="protein sequence ID" value="ALI35226.1"/>
    <property type="molecule type" value="Genomic_DNA"/>
</dbReference>
<evidence type="ECO:0000313" key="2">
    <source>
        <dbReference type="EMBL" id="ALI35226.1"/>
    </source>
</evidence>
<sequence length="130" mass="14624">MYTLDVTLIHQILRNMVHCFGILTLLLILTNLQFPFARQIPLCSFDGKNHRMKVERVSGQVPVNNATNLELLIISPNMRGQKSAEADATQPIIGLENSLKTYNLTENKTLDSELGPALFFLIHAYRGIES</sequence>
<keyword evidence="1" id="KW-0812">Transmembrane</keyword>
<keyword evidence="1" id="KW-0472">Membrane</keyword>
<dbReference type="Proteomes" id="UP000058925">
    <property type="component" value="Chromosome"/>
</dbReference>
<reference evidence="3" key="1">
    <citation type="submission" date="2015-10" db="EMBL/GenBank/DDBJ databases">
        <title>Niche specialization of a soil ammonia-oxidizing archaeon, Candidatus Nitrosocosmicus oleophilus.</title>
        <authorList>
            <person name="Jung M.-Y."/>
            <person name="Rhee S.-K."/>
        </authorList>
    </citation>
    <scope>NUCLEOTIDE SEQUENCE [LARGE SCALE GENOMIC DNA]</scope>
    <source>
        <strain evidence="3">MY3</strain>
    </source>
</reference>
<feature type="transmembrane region" description="Helical" evidence="1">
    <location>
        <begin position="12"/>
        <end position="32"/>
    </location>
</feature>
<accession>A0A654LXU0</accession>
<proteinExistence type="predicted"/>
<evidence type="ECO:0000313" key="3">
    <source>
        <dbReference type="Proteomes" id="UP000058925"/>
    </source>
</evidence>
<name>A0A654LXU0_9ARCH</name>
<dbReference type="KEGG" id="taa:NMY3_01021"/>